<feature type="compositionally biased region" description="Polar residues" evidence="1">
    <location>
        <begin position="9"/>
        <end position="23"/>
    </location>
</feature>
<keyword evidence="3" id="KW-1185">Reference proteome</keyword>
<name>A0ABU7TGR3_9HYPH</name>
<evidence type="ECO:0000313" key="3">
    <source>
        <dbReference type="Proteomes" id="UP001349262"/>
    </source>
</evidence>
<evidence type="ECO:0000313" key="2">
    <source>
        <dbReference type="EMBL" id="MEE7459628.1"/>
    </source>
</evidence>
<protein>
    <recommendedName>
        <fullName evidence="4">Flagellin C-terminal domain-containing protein</fullName>
    </recommendedName>
</protein>
<dbReference type="Proteomes" id="UP001349262">
    <property type="component" value="Unassembled WGS sequence"/>
</dbReference>
<proteinExistence type="predicted"/>
<dbReference type="SUPFAM" id="SSF64518">
    <property type="entry name" value="Phase 1 flagellin"/>
    <property type="match status" value="1"/>
</dbReference>
<comment type="caution">
    <text evidence="2">The sequence shown here is derived from an EMBL/GenBank/DDBJ whole genome shotgun (WGS) entry which is preliminary data.</text>
</comment>
<sequence>MRGPERTRTAINDPSFTSGVTASSSADGNIFSFTAANTRTAVQLGDGSTATAKVANLGFTATDFAAGSGPPSSQSALAGKSITVQVGSGAGMNTATITFGTAPGQVSTLAQLNEALAPANAQALSTRNSLAISALSLANQSQQGILQFLR</sequence>
<evidence type="ECO:0008006" key="4">
    <source>
        <dbReference type="Google" id="ProtNLM"/>
    </source>
</evidence>
<evidence type="ECO:0000256" key="1">
    <source>
        <dbReference type="SAM" id="MobiDB-lite"/>
    </source>
</evidence>
<organism evidence="2 3">
    <name type="scientific">Methylobacterium radiotolerans</name>
    <dbReference type="NCBI Taxonomy" id="31998"/>
    <lineage>
        <taxon>Bacteria</taxon>
        <taxon>Pseudomonadati</taxon>
        <taxon>Pseudomonadota</taxon>
        <taxon>Alphaproteobacteria</taxon>
        <taxon>Hyphomicrobiales</taxon>
        <taxon>Methylobacteriaceae</taxon>
        <taxon>Methylobacterium</taxon>
    </lineage>
</organism>
<feature type="region of interest" description="Disordered" evidence="1">
    <location>
        <begin position="1"/>
        <end position="23"/>
    </location>
</feature>
<accession>A0ABU7TGR3</accession>
<dbReference type="EMBL" id="MLBY01000005">
    <property type="protein sequence ID" value="MEE7459628.1"/>
    <property type="molecule type" value="Genomic_DNA"/>
</dbReference>
<gene>
    <name evidence="2" type="ORF">MRSR164_23410</name>
</gene>
<reference evidence="2 3" key="1">
    <citation type="journal article" date="2012" name="Genet. Mol. Biol.">
        <title>Analysis of 16S rRNA and mxaF genes revealing insights into Methylobacterium niche-specific plant association.</title>
        <authorList>
            <person name="Dourado M.N."/>
            <person name="Andreote F.D."/>
            <person name="Dini-Andreote F."/>
            <person name="Conti R."/>
            <person name="Araujo J.M."/>
            <person name="Araujo W.L."/>
        </authorList>
    </citation>
    <scope>NUCLEOTIDE SEQUENCE [LARGE SCALE GENOMIC DNA]</scope>
    <source>
        <strain evidence="2 3">SR1.6/4</strain>
    </source>
</reference>